<proteinExistence type="predicted"/>
<sequence length="151" mass="16349">MTILEGSTQVFNNSFNALSTKVELDRGKTYTWSLTSVNEDGQTIGDSYSFSTPGVPIGNFAPYTAVITITFDEGPSQMKISWTGSDQDGDALTYDVKVFKEGRSIFEAVDLASTAIAPIEFSIETEYSVEVISKDGSGNFSISKRTVLSPD</sequence>
<keyword evidence="2" id="KW-1185">Reference proteome</keyword>
<accession>A0ABU6A2F8</accession>
<evidence type="ECO:0008006" key="3">
    <source>
        <dbReference type="Google" id="ProtNLM"/>
    </source>
</evidence>
<evidence type="ECO:0000313" key="2">
    <source>
        <dbReference type="Proteomes" id="UP001327027"/>
    </source>
</evidence>
<gene>
    <name evidence="1" type="ORF">U6A24_22375</name>
</gene>
<organism evidence="1 2">
    <name type="scientific">Aquimarina gracilis</name>
    <dbReference type="NCBI Taxonomy" id="874422"/>
    <lineage>
        <taxon>Bacteria</taxon>
        <taxon>Pseudomonadati</taxon>
        <taxon>Bacteroidota</taxon>
        <taxon>Flavobacteriia</taxon>
        <taxon>Flavobacteriales</taxon>
        <taxon>Flavobacteriaceae</taxon>
        <taxon>Aquimarina</taxon>
    </lineage>
</organism>
<name>A0ABU6A2F8_9FLAO</name>
<comment type="caution">
    <text evidence="1">The sequence shown here is derived from an EMBL/GenBank/DDBJ whole genome shotgun (WGS) entry which is preliminary data.</text>
</comment>
<reference evidence="1 2" key="1">
    <citation type="journal article" date="2013" name="Int. J. Syst. Evol. Microbiol.">
        <title>Aquimarina gracilis sp. nov., isolated from the gut microflora of a mussel, Mytilus coruscus, and emended description of Aquimarina spongiae.</title>
        <authorList>
            <person name="Park S.C."/>
            <person name="Choe H.N."/>
            <person name="Baik K.S."/>
            <person name="Seong C.N."/>
        </authorList>
    </citation>
    <scope>NUCLEOTIDE SEQUENCE [LARGE SCALE GENOMIC DNA]</scope>
    <source>
        <strain evidence="1 2">PSC32</strain>
    </source>
</reference>
<dbReference type="EMBL" id="JAYKLX010000012">
    <property type="protein sequence ID" value="MEB3348241.1"/>
    <property type="molecule type" value="Genomic_DNA"/>
</dbReference>
<evidence type="ECO:0000313" key="1">
    <source>
        <dbReference type="EMBL" id="MEB3348241.1"/>
    </source>
</evidence>
<protein>
    <recommendedName>
        <fullName evidence="3">Fibronectin type-III domain-containing protein</fullName>
    </recommendedName>
</protein>
<dbReference type="Proteomes" id="UP001327027">
    <property type="component" value="Unassembled WGS sequence"/>
</dbReference>